<dbReference type="InterPro" id="IPR013096">
    <property type="entry name" value="Cupin_2"/>
</dbReference>
<gene>
    <name evidence="2" type="ORF">LH29_11200</name>
</gene>
<evidence type="ECO:0000313" key="3">
    <source>
        <dbReference type="Proteomes" id="UP000032544"/>
    </source>
</evidence>
<comment type="caution">
    <text evidence="2">The sequence shown here is derived from an EMBL/GenBank/DDBJ whole genome shotgun (WGS) entry which is preliminary data.</text>
</comment>
<dbReference type="SUPFAM" id="SSF51182">
    <property type="entry name" value="RmlC-like cupins"/>
    <property type="match status" value="1"/>
</dbReference>
<protein>
    <submittedName>
        <fullName evidence="2">Cupin</fullName>
    </submittedName>
</protein>
<evidence type="ECO:0000259" key="1">
    <source>
        <dbReference type="Pfam" id="PF07883"/>
    </source>
</evidence>
<accession>A0A0D8JA87</accession>
<dbReference type="PANTHER" id="PTHR36114">
    <property type="entry name" value="16.7 KDA PROTEIN IN WHIE LOCUS"/>
    <property type="match status" value="1"/>
</dbReference>
<dbReference type="PATRIC" id="fig|1544798.3.peg.2396"/>
<dbReference type="InterPro" id="IPR014710">
    <property type="entry name" value="RmlC-like_jellyroll"/>
</dbReference>
<dbReference type="Proteomes" id="UP000032544">
    <property type="component" value="Unassembled WGS sequence"/>
</dbReference>
<dbReference type="OrthoDB" id="9806121at2"/>
<sequence>MKIIKLSDQDKEETPHNVDVRKMYDKKSAQAVHITLQAGEALKPHITSLDVFFYVLEGTPTIQIGDHKAEVYKDCLVESPKNMVHCIDNLSSSTTRILVVKAPGPTSKSKLL</sequence>
<dbReference type="STRING" id="1544798.LH29_11200"/>
<proteinExistence type="predicted"/>
<dbReference type="CDD" id="cd06984">
    <property type="entry name" value="cupin_Moth_1897"/>
    <property type="match status" value="1"/>
</dbReference>
<organism evidence="2 3">
    <name type="scientific">Draconibacterium sediminis</name>
    <dbReference type="NCBI Taxonomy" id="1544798"/>
    <lineage>
        <taxon>Bacteria</taxon>
        <taxon>Pseudomonadati</taxon>
        <taxon>Bacteroidota</taxon>
        <taxon>Bacteroidia</taxon>
        <taxon>Marinilabiliales</taxon>
        <taxon>Prolixibacteraceae</taxon>
        <taxon>Draconibacterium</taxon>
    </lineage>
</organism>
<dbReference type="EMBL" id="JRHC01000002">
    <property type="protein sequence ID" value="KJF43664.1"/>
    <property type="molecule type" value="Genomic_DNA"/>
</dbReference>
<dbReference type="AlphaFoldDB" id="A0A0D8JA87"/>
<reference evidence="2 3" key="1">
    <citation type="submission" date="2014-09" db="EMBL/GenBank/DDBJ databases">
        <title>Draft Genome Sequence of Draconibacterium sp. JN14CK-3.</title>
        <authorList>
            <person name="Dong C."/>
            <person name="Lai Q."/>
            <person name="Shao Z."/>
        </authorList>
    </citation>
    <scope>NUCLEOTIDE SEQUENCE [LARGE SCALE GENOMIC DNA]</scope>
    <source>
        <strain evidence="2 3">JN14CK-3</strain>
    </source>
</reference>
<dbReference type="InterPro" id="IPR052044">
    <property type="entry name" value="PKS_Associated_Protein"/>
</dbReference>
<dbReference type="PANTHER" id="PTHR36114:SF1">
    <property type="entry name" value="16.7 KDA PROTEIN IN WHIE LOCUS"/>
    <property type="match status" value="1"/>
</dbReference>
<dbReference type="InterPro" id="IPR011051">
    <property type="entry name" value="RmlC_Cupin_sf"/>
</dbReference>
<dbReference type="Pfam" id="PF07883">
    <property type="entry name" value="Cupin_2"/>
    <property type="match status" value="1"/>
</dbReference>
<feature type="domain" description="Cupin type-2" evidence="1">
    <location>
        <begin position="33"/>
        <end position="100"/>
    </location>
</feature>
<name>A0A0D8JA87_9BACT</name>
<dbReference type="Gene3D" id="2.60.120.10">
    <property type="entry name" value="Jelly Rolls"/>
    <property type="match status" value="1"/>
</dbReference>
<dbReference type="RefSeq" id="WP_045029461.1">
    <property type="nucleotide sequence ID" value="NZ_JRHC01000002.1"/>
</dbReference>
<keyword evidence="3" id="KW-1185">Reference proteome</keyword>
<evidence type="ECO:0000313" key="2">
    <source>
        <dbReference type="EMBL" id="KJF43664.1"/>
    </source>
</evidence>